<gene>
    <name evidence="1" type="ORF">KME25_31535</name>
</gene>
<dbReference type="EMBL" id="JAHHIF010000075">
    <property type="protein sequence ID" value="MBW4548902.1"/>
    <property type="molecule type" value="Genomic_DNA"/>
</dbReference>
<evidence type="ECO:0000313" key="1">
    <source>
        <dbReference type="EMBL" id="MBW4548902.1"/>
    </source>
</evidence>
<evidence type="ECO:0000313" key="2">
    <source>
        <dbReference type="Proteomes" id="UP000753908"/>
    </source>
</evidence>
<protein>
    <submittedName>
        <fullName evidence="1">Uncharacterized protein</fullName>
    </submittedName>
</protein>
<proteinExistence type="predicted"/>
<reference evidence="1" key="1">
    <citation type="submission" date="2021-05" db="EMBL/GenBank/DDBJ databases">
        <authorList>
            <person name="Pietrasiak N."/>
            <person name="Ward R."/>
            <person name="Stajich J.E."/>
            <person name="Kurbessoian T."/>
        </authorList>
    </citation>
    <scope>NUCLEOTIDE SEQUENCE</scope>
    <source>
        <strain evidence="1">CPER-KK1</strain>
    </source>
</reference>
<organism evidence="1 2">
    <name type="scientific">Symplocastrum torsivum CPER-KK1</name>
    <dbReference type="NCBI Taxonomy" id="450513"/>
    <lineage>
        <taxon>Bacteria</taxon>
        <taxon>Bacillati</taxon>
        <taxon>Cyanobacteriota</taxon>
        <taxon>Cyanophyceae</taxon>
        <taxon>Oscillatoriophycideae</taxon>
        <taxon>Oscillatoriales</taxon>
        <taxon>Microcoleaceae</taxon>
        <taxon>Symplocastrum</taxon>
    </lineage>
</organism>
<name>A0A951PS24_9CYAN</name>
<reference evidence="1" key="2">
    <citation type="journal article" date="2022" name="Microbiol. Resour. Announc.">
        <title>Metagenome Sequencing to Explore Phylogenomics of Terrestrial Cyanobacteria.</title>
        <authorList>
            <person name="Ward R.D."/>
            <person name="Stajich J.E."/>
            <person name="Johansen J.R."/>
            <person name="Huntemann M."/>
            <person name="Clum A."/>
            <person name="Foster B."/>
            <person name="Foster B."/>
            <person name="Roux S."/>
            <person name="Palaniappan K."/>
            <person name="Varghese N."/>
            <person name="Mukherjee S."/>
            <person name="Reddy T.B.K."/>
            <person name="Daum C."/>
            <person name="Copeland A."/>
            <person name="Chen I.A."/>
            <person name="Ivanova N.N."/>
            <person name="Kyrpides N.C."/>
            <person name="Shapiro N."/>
            <person name="Eloe-Fadrosh E.A."/>
            <person name="Pietrasiak N."/>
        </authorList>
    </citation>
    <scope>NUCLEOTIDE SEQUENCE</scope>
    <source>
        <strain evidence="1">CPER-KK1</strain>
    </source>
</reference>
<accession>A0A951PS24</accession>
<dbReference type="Proteomes" id="UP000753908">
    <property type="component" value="Unassembled WGS sequence"/>
</dbReference>
<dbReference type="AlphaFoldDB" id="A0A951PS24"/>
<comment type="caution">
    <text evidence="1">The sequence shown here is derived from an EMBL/GenBank/DDBJ whole genome shotgun (WGS) entry which is preliminary data.</text>
</comment>
<sequence length="126" mass="14574">MELRENPVPAPKVQADDQAVWSGLRAYKCYCCHDTGYVVRIERVLKNPHLFSRPILCQRVGCAASAKVQDDQSIVDRQLTSEECRKLHEIGRDDWHMSEANWHQQRQKALLKLWSEQATKGLKNSE</sequence>